<dbReference type="OrthoDB" id="4476201at2759"/>
<dbReference type="PANTHER" id="PTHR24148">
    <property type="entry name" value="ANKYRIN REPEAT DOMAIN-CONTAINING PROTEIN 39 HOMOLOG-RELATED"/>
    <property type="match status" value="1"/>
</dbReference>
<dbReference type="PANTHER" id="PTHR24148:SF73">
    <property type="entry name" value="HET DOMAIN PROTEIN (AFU_ORTHOLOGUE AFUA_8G01020)"/>
    <property type="match status" value="1"/>
</dbReference>
<sequence>MLTDNVYIVQPKDHVKGYCTPKAYPYDPLPSPTCVRLLQILPPPDFVSTSDVDKDTPIECSLKTVDLESKPKYTALSYTWSGPNIYYTQSSFVLPQSDWSCQCYTITINGHPVSISANLYAALIAIRTVRFHEMYKHSTGPLQDDLEYIWIDALCINQADLVEKSAQVQLMNCIYWQSVHVLVWLGGMDGLAMTAIPLLEKFAELGLRYRNKDGTYSRYKILPEFELDDPRFYEELGLENHMSARQWAGIFAFLNRAWFRRAWVVQELVLAKRAGFLCGMNYFGDGTLSRWLEFPQDMRMLSKLASLEPLLVHGSTLTEAQEERRRGWPYPPEYYTLYQSQEVSNWNSDMFTFINFVRQKMKADAAQSTLFPSMDGMAPLSQNLMLFRSCEATDPRDKIYAFLGISHHWTPLLQRPVVDYTLTPQQVYTAFTKHMIETETHFFTFGHIEDPAVRKMKDLPSWVPDYSTDCKPIPFRIPAHVGFCADRGLGRKHAAFPAPDILEVKAYRVNRIVALAYNSDLENAGISAIASFLSPLPRVMGIARPFPIKDPSSHDPSNLDNYDMQSRLDMLWRTTIIDSLEIQHPAPERLGTSMRISYRKALVHQGTSFIHNLQSVSDYEEGMREFSEANAAFETLLLPGEMKPLEKQLAEAEAGTLEGKMSFINLDGGDFWDKIPSEWLDLGDALPWEPGLESEFNYTKKLRTEHRKLAIIEPGGLGLVPESSEIDDEVWIIAGALMPVVLRPTSEEKKFRMIGEMYLHGMMHGEGMEGIDHRYLNIHKILLE</sequence>
<dbReference type="Pfam" id="PF26639">
    <property type="entry name" value="Het-6_barrel"/>
    <property type="match status" value="1"/>
</dbReference>
<dbReference type="InterPro" id="IPR052895">
    <property type="entry name" value="HetReg/Transcr_Mod"/>
</dbReference>
<protein>
    <submittedName>
        <fullName evidence="2">Heterokaryon incompatibility protein-domain-containing protein</fullName>
    </submittedName>
</protein>
<name>A0A6A5Z503_9PLEO</name>
<dbReference type="InterPro" id="IPR010730">
    <property type="entry name" value="HET"/>
</dbReference>
<dbReference type="Pfam" id="PF06985">
    <property type="entry name" value="HET"/>
    <property type="match status" value="1"/>
</dbReference>
<reference evidence="2" key="1">
    <citation type="journal article" date="2020" name="Stud. Mycol.">
        <title>101 Dothideomycetes genomes: a test case for predicting lifestyles and emergence of pathogens.</title>
        <authorList>
            <person name="Haridas S."/>
            <person name="Albert R."/>
            <person name="Binder M."/>
            <person name="Bloem J."/>
            <person name="Labutti K."/>
            <person name="Salamov A."/>
            <person name="Andreopoulos B."/>
            <person name="Baker S."/>
            <person name="Barry K."/>
            <person name="Bills G."/>
            <person name="Bluhm B."/>
            <person name="Cannon C."/>
            <person name="Castanera R."/>
            <person name="Culley D."/>
            <person name="Daum C."/>
            <person name="Ezra D."/>
            <person name="Gonzalez J."/>
            <person name="Henrissat B."/>
            <person name="Kuo A."/>
            <person name="Liang C."/>
            <person name="Lipzen A."/>
            <person name="Lutzoni F."/>
            <person name="Magnuson J."/>
            <person name="Mondo S."/>
            <person name="Nolan M."/>
            <person name="Ohm R."/>
            <person name="Pangilinan J."/>
            <person name="Park H.-J."/>
            <person name="Ramirez L."/>
            <person name="Alfaro M."/>
            <person name="Sun H."/>
            <person name="Tritt A."/>
            <person name="Yoshinaga Y."/>
            <person name="Zwiers L.-H."/>
            <person name="Turgeon B."/>
            <person name="Goodwin S."/>
            <person name="Spatafora J."/>
            <person name="Crous P."/>
            <person name="Grigoriev I."/>
        </authorList>
    </citation>
    <scope>NUCLEOTIDE SEQUENCE</scope>
    <source>
        <strain evidence="2">CBS 627.86</strain>
    </source>
</reference>
<proteinExistence type="predicted"/>
<dbReference type="AlphaFoldDB" id="A0A6A5Z503"/>
<organism evidence="2 3">
    <name type="scientific">Lophiotrema nucula</name>
    <dbReference type="NCBI Taxonomy" id="690887"/>
    <lineage>
        <taxon>Eukaryota</taxon>
        <taxon>Fungi</taxon>
        <taxon>Dikarya</taxon>
        <taxon>Ascomycota</taxon>
        <taxon>Pezizomycotina</taxon>
        <taxon>Dothideomycetes</taxon>
        <taxon>Pleosporomycetidae</taxon>
        <taxon>Pleosporales</taxon>
        <taxon>Lophiotremataceae</taxon>
        <taxon>Lophiotrema</taxon>
    </lineage>
</organism>
<dbReference type="EMBL" id="ML977326">
    <property type="protein sequence ID" value="KAF2114104.1"/>
    <property type="molecule type" value="Genomic_DNA"/>
</dbReference>
<evidence type="ECO:0000259" key="1">
    <source>
        <dbReference type="Pfam" id="PF06985"/>
    </source>
</evidence>
<evidence type="ECO:0000313" key="2">
    <source>
        <dbReference type="EMBL" id="KAF2114104.1"/>
    </source>
</evidence>
<dbReference type="Proteomes" id="UP000799770">
    <property type="component" value="Unassembled WGS sequence"/>
</dbReference>
<accession>A0A6A5Z503</accession>
<gene>
    <name evidence="2" type="ORF">BDV96DRAFT_109511</name>
</gene>
<evidence type="ECO:0000313" key="3">
    <source>
        <dbReference type="Proteomes" id="UP000799770"/>
    </source>
</evidence>
<keyword evidence="3" id="KW-1185">Reference proteome</keyword>
<feature type="domain" description="Heterokaryon incompatibility" evidence="1">
    <location>
        <begin position="73"/>
        <end position="267"/>
    </location>
</feature>